<dbReference type="Pfam" id="PF00355">
    <property type="entry name" value="Rieske"/>
    <property type="match status" value="1"/>
</dbReference>
<dbReference type="Proteomes" id="UP000266649">
    <property type="component" value="Unassembled WGS sequence"/>
</dbReference>
<name>A0A398BKS4_9RHOB</name>
<dbReference type="PRINTS" id="PR00090">
    <property type="entry name" value="RNGDIOXGNASE"/>
</dbReference>
<evidence type="ECO:0000256" key="6">
    <source>
        <dbReference type="ARBA" id="ARBA00023014"/>
    </source>
</evidence>
<evidence type="ECO:0000313" key="9">
    <source>
        <dbReference type="Proteomes" id="UP000266649"/>
    </source>
</evidence>
<dbReference type="Pfam" id="PF00848">
    <property type="entry name" value="Ring_hydroxyl_A"/>
    <property type="match status" value="1"/>
</dbReference>
<dbReference type="GO" id="GO:0051537">
    <property type="term" value="F:2 iron, 2 sulfur cluster binding"/>
    <property type="evidence" value="ECO:0007669"/>
    <property type="project" value="UniProtKB-KW"/>
</dbReference>
<dbReference type="OrthoDB" id="7456916at2"/>
<dbReference type="SUPFAM" id="SSF55961">
    <property type="entry name" value="Bet v1-like"/>
    <property type="match status" value="1"/>
</dbReference>
<evidence type="ECO:0000256" key="5">
    <source>
        <dbReference type="ARBA" id="ARBA00023004"/>
    </source>
</evidence>
<dbReference type="PROSITE" id="PS51296">
    <property type="entry name" value="RIESKE"/>
    <property type="match status" value="1"/>
</dbReference>
<dbReference type="PANTHER" id="PTHR43756:SF5">
    <property type="entry name" value="CHOLINE MONOOXYGENASE, CHLOROPLASTIC"/>
    <property type="match status" value="1"/>
</dbReference>
<dbReference type="EMBL" id="QXXQ01000008">
    <property type="protein sequence ID" value="RID91115.1"/>
    <property type="molecule type" value="Genomic_DNA"/>
</dbReference>
<dbReference type="PANTHER" id="PTHR43756">
    <property type="entry name" value="CHOLINE MONOOXYGENASE, CHLOROPLASTIC"/>
    <property type="match status" value="1"/>
</dbReference>
<dbReference type="SUPFAM" id="SSF50022">
    <property type="entry name" value="ISP domain"/>
    <property type="match status" value="1"/>
</dbReference>
<dbReference type="InterPro" id="IPR001663">
    <property type="entry name" value="Rng_hydr_dOase-A"/>
</dbReference>
<dbReference type="CDD" id="cd00680">
    <property type="entry name" value="RHO_alpha_C"/>
    <property type="match status" value="1"/>
</dbReference>
<dbReference type="GO" id="GO:0005506">
    <property type="term" value="F:iron ion binding"/>
    <property type="evidence" value="ECO:0007669"/>
    <property type="project" value="InterPro"/>
</dbReference>
<evidence type="ECO:0000256" key="3">
    <source>
        <dbReference type="ARBA" id="ARBA00022723"/>
    </source>
</evidence>
<keyword evidence="8" id="KW-0223">Dioxygenase</keyword>
<evidence type="ECO:0000259" key="7">
    <source>
        <dbReference type="PROSITE" id="PS51296"/>
    </source>
</evidence>
<dbReference type="Gene3D" id="3.90.380.10">
    <property type="entry name" value="Naphthalene 1,2-dioxygenase Alpha Subunit, Chain A, domain 1"/>
    <property type="match status" value="2"/>
</dbReference>
<dbReference type="CDD" id="cd03469">
    <property type="entry name" value="Rieske_RO_Alpha_N"/>
    <property type="match status" value="1"/>
</dbReference>
<keyword evidence="4" id="KW-0560">Oxidoreductase</keyword>
<keyword evidence="5" id="KW-0408">Iron</keyword>
<sequence>MGSGRNGGPPVTELPYSASPVPNDWHRKGLPAWTYHSEALFALEREKLFLTHWQLAGHECDIPNPGDWLSFDLLGERAVIMRGADGVVRAFHNLCRHRGARVVDGDSGHCKGAIVCPFHGWVYNLDGTLRGAAKPSSFGAMQREDFGLKPIEMSLFHGFIFIRFTPGPQPAIAELLAPYDADFTAYRLGDLLPVQLPHWASDLAVNWKSVRDVDNEGYHVAMAHPALQELYGRTYRDLYLESGLNISHGYFGDAPGRGWSVRHYVKLSPPRADLPLHLQQAWTYYGLFPNTVIAMTPEGAQFYQDLPLSVGKTRLTGRLYRWAGETRQARAARYLAYRIDRETSAEDQQLSIWSNESMKSSAFEGFHLSDLEYGLRCHHDGLRTLLPVMTQADAPPEDRMAAANAELTCQSVAAP</sequence>
<gene>
    <name evidence="8" type="ORF">D2N39_14550</name>
</gene>
<reference evidence="8 9" key="1">
    <citation type="submission" date="2018-09" db="EMBL/GenBank/DDBJ databases">
        <title>Gemmobacter lutimaris sp. nov., a marine bacterium isolated from tidal flat.</title>
        <authorList>
            <person name="Lee D.W."/>
            <person name="Yoo Y."/>
            <person name="Kim J.-J."/>
            <person name="Kim B.S."/>
        </authorList>
    </citation>
    <scope>NUCLEOTIDE SEQUENCE [LARGE SCALE GENOMIC DNA]</scope>
    <source>
        <strain evidence="8 9">YJ-T1-11</strain>
    </source>
</reference>
<dbReference type="AlphaFoldDB" id="A0A398BKS4"/>
<keyword evidence="3" id="KW-0479">Metal-binding</keyword>
<dbReference type="GO" id="GO:0051213">
    <property type="term" value="F:dioxygenase activity"/>
    <property type="evidence" value="ECO:0007669"/>
    <property type="project" value="UniProtKB-KW"/>
</dbReference>
<organism evidence="8 9">
    <name type="scientific">Gemmobacter lutimaris</name>
    <dbReference type="NCBI Taxonomy" id="2306023"/>
    <lineage>
        <taxon>Bacteria</taxon>
        <taxon>Pseudomonadati</taxon>
        <taxon>Pseudomonadota</taxon>
        <taxon>Alphaproteobacteria</taxon>
        <taxon>Rhodobacterales</taxon>
        <taxon>Paracoccaceae</taxon>
        <taxon>Gemmobacter</taxon>
    </lineage>
</organism>
<feature type="domain" description="Rieske" evidence="7">
    <location>
        <begin position="53"/>
        <end position="162"/>
    </location>
</feature>
<keyword evidence="9" id="KW-1185">Reference proteome</keyword>
<keyword evidence="2" id="KW-0001">2Fe-2S</keyword>
<proteinExistence type="predicted"/>
<dbReference type="InterPro" id="IPR015879">
    <property type="entry name" value="Ring_hydroxy_dOase_asu_C_dom"/>
</dbReference>
<protein>
    <submittedName>
        <fullName evidence="8">Aromatic ring-hydroxylating dioxygenase subunit alpha</fullName>
    </submittedName>
</protein>
<evidence type="ECO:0000256" key="4">
    <source>
        <dbReference type="ARBA" id="ARBA00023002"/>
    </source>
</evidence>
<dbReference type="InterPro" id="IPR017941">
    <property type="entry name" value="Rieske_2Fe-2S"/>
</dbReference>
<evidence type="ECO:0000256" key="2">
    <source>
        <dbReference type="ARBA" id="ARBA00022714"/>
    </source>
</evidence>
<dbReference type="InterPro" id="IPR036922">
    <property type="entry name" value="Rieske_2Fe-2S_sf"/>
</dbReference>
<evidence type="ECO:0000256" key="1">
    <source>
        <dbReference type="ARBA" id="ARBA00001962"/>
    </source>
</evidence>
<accession>A0A398BKS4</accession>
<comment type="cofactor">
    <cofactor evidence="1">
        <name>Fe cation</name>
        <dbReference type="ChEBI" id="CHEBI:24875"/>
    </cofactor>
</comment>
<comment type="caution">
    <text evidence="8">The sequence shown here is derived from an EMBL/GenBank/DDBJ whole genome shotgun (WGS) entry which is preliminary data.</text>
</comment>
<evidence type="ECO:0000313" key="8">
    <source>
        <dbReference type="EMBL" id="RID91115.1"/>
    </source>
</evidence>
<keyword evidence="6" id="KW-0411">Iron-sulfur</keyword>
<dbReference type="Gene3D" id="2.102.10.10">
    <property type="entry name" value="Rieske [2Fe-2S] iron-sulphur domain"/>
    <property type="match status" value="1"/>
</dbReference>